<keyword evidence="3" id="KW-0812">Transmembrane</keyword>
<evidence type="ECO:0000313" key="6">
    <source>
        <dbReference type="Proteomes" id="UP001495910"/>
    </source>
</evidence>
<evidence type="ECO:0000256" key="2">
    <source>
        <dbReference type="ARBA" id="ARBA00023315"/>
    </source>
</evidence>
<dbReference type="EMBL" id="JBANDC010000006">
    <property type="protein sequence ID" value="MEM4987800.1"/>
    <property type="molecule type" value="Genomic_DNA"/>
</dbReference>
<evidence type="ECO:0000313" key="5">
    <source>
        <dbReference type="EMBL" id="MEM4987800.1"/>
    </source>
</evidence>
<feature type="transmembrane region" description="Helical" evidence="3">
    <location>
        <begin position="59"/>
        <end position="80"/>
    </location>
</feature>
<dbReference type="Gene3D" id="3.40.630.30">
    <property type="match status" value="1"/>
</dbReference>
<gene>
    <name evidence="5" type="ORF">V8G57_10420</name>
</gene>
<sequence>MTSAVSDHPLPHVTVRQATPGDAEVLVALLAEMDDEPARAVLDAEGARQIMARMAAYPYFRAFLVFADGVAVGTFSLLVFCSLTHEGSEQAVMDAVVISRACRGQGIGSVMLDHAVRIAGEAGCYKIALSSNLKRMDAHRFYEHFGFTQHGISLAVPLPQSVNG</sequence>
<proteinExistence type="predicted"/>
<accession>A0ABU9PUY6</accession>
<organism evidence="5 6">
    <name type="scientific">Collimonas rhizosphaerae</name>
    <dbReference type="NCBI Taxonomy" id="3126357"/>
    <lineage>
        <taxon>Bacteria</taxon>
        <taxon>Pseudomonadati</taxon>
        <taxon>Pseudomonadota</taxon>
        <taxon>Betaproteobacteria</taxon>
        <taxon>Burkholderiales</taxon>
        <taxon>Oxalobacteraceae</taxon>
        <taxon>Collimonas</taxon>
    </lineage>
</organism>
<keyword evidence="3" id="KW-1133">Transmembrane helix</keyword>
<keyword evidence="3" id="KW-0472">Membrane</keyword>
<name>A0ABU9PUY6_9BURK</name>
<evidence type="ECO:0000259" key="4">
    <source>
        <dbReference type="PROSITE" id="PS51186"/>
    </source>
</evidence>
<dbReference type="Pfam" id="PF00583">
    <property type="entry name" value="Acetyltransf_1"/>
    <property type="match status" value="1"/>
</dbReference>
<keyword evidence="1" id="KW-0808">Transferase</keyword>
<keyword evidence="2" id="KW-0012">Acyltransferase</keyword>
<dbReference type="CDD" id="cd04301">
    <property type="entry name" value="NAT_SF"/>
    <property type="match status" value="1"/>
</dbReference>
<comment type="caution">
    <text evidence="5">The sequence shown here is derived from an EMBL/GenBank/DDBJ whole genome shotgun (WGS) entry which is preliminary data.</text>
</comment>
<keyword evidence="6" id="KW-1185">Reference proteome</keyword>
<dbReference type="InterPro" id="IPR050832">
    <property type="entry name" value="Bact_Acetyltransf"/>
</dbReference>
<dbReference type="PROSITE" id="PS51186">
    <property type="entry name" value="GNAT"/>
    <property type="match status" value="1"/>
</dbReference>
<dbReference type="Proteomes" id="UP001495910">
    <property type="component" value="Unassembled WGS sequence"/>
</dbReference>
<dbReference type="InterPro" id="IPR000182">
    <property type="entry name" value="GNAT_dom"/>
</dbReference>
<evidence type="ECO:0000256" key="3">
    <source>
        <dbReference type="SAM" id="Phobius"/>
    </source>
</evidence>
<dbReference type="PANTHER" id="PTHR43877">
    <property type="entry name" value="AMINOALKYLPHOSPHONATE N-ACETYLTRANSFERASE-RELATED-RELATED"/>
    <property type="match status" value="1"/>
</dbReference>
<reference evidence="5 6" key="1">
    <citation type="submission" date="2024-02" db="EMBL/GenBank/DDBJ databases">
        <title>Draft genome sequence of Collimonas sp. strain H4R21, an effective mineral-weathering bacterial strain isolated from the beech rhizosphere.</title>
        <authorList>
            <person name="Morin E."/>
            <person name="Uroz S."/>
            <person name="Leveau J.H.J."/>
            <person name="Kumar R."/>
            <person name="Rey M.W."/>
            <person name="Pham J."/>
        </authorList>
    </citation>
    <scope>NUCLEOTIDE SEQUENCE [LARGE SCALE GENOMIC DNA]</scope>
    <source>
        <strain evidence="5 6">H4R21</strain>
    </source>
</reference>
<feature type="domain" description="N-acetyltransferase" evidence="4">
    <location>
        <begin position="13"/>
        <end position="164"/>
    </location>
</feature>
<dbReference type="InterPro" id="IPR016181">
    <property type="entry name" value="Acyl_CoA_acyltransferase"/>
</dbReference>
<dbReference type="SUPFAM" id="SSF55729">
    <property type="entry name" value="Acyl-CoA N-acyltransferases (Nat)"/>
    <property type="match status" value="1"/>
</dbReference>
<protein>
    <submittedName>
        <fullName evidence="5">GNAT family N-acetyltransferase</fullName>
    </submittedName>
</protein>
<evidence type="ECO:0000256" key="1">
    <source>
        <dbReference type="ARBA" id="ARBA00022679"/>
    </source>
</evidence>
<dbReference type="RefSeq" id="WP_092395401.1">
    <property type="nucleotide sequence ID" value="NZ_JBANDC010000006.1"/>
</dbReference>